<dbReference type="EMBL" id="AYXG01000079">
    <property type="protein sequence ID" value="EWC62422.1"/>
    <property type="molecule type" value="Genomic_DNA"/>
</dbReference>
<feature type="transmembrane region" description="Helical" evidence="6">
    <location>
        <begin position="161"/>
        <end position="179"/>
    </location>
</feature>
<feature type="transmembrane region" description="Helical" evidence="6">
    <location>
        <begin position="67"/>
        <end position="88"/>
    </location>
</feature>
<protein>
    <submittedName>
        <fullName evidence="7">Integral membrane protein</fullName>
    </submittedName>
</protein>
<dbReference type="Pfam" id="PF07690">
    <property type="entry name" value="MFS_1"/>
    <property type="match status" value="1"/>
</dbReference>
<comment type="subcellular location">
    <subcellularLocation>
        <location evidence="1">Cell membrane</location>
        <topology evidence="1">Multi-pass membrane protein</topology>
    </subcellularLocation>
</comment>
<evidence type="ECO:0000256" key="6">
    <source>
        <dbReference type="SAM" id="Phobius"/>
    </source>
</evidence>
<feature type="transmembrane region" description="Helical" evidence="6">
    <location>
        <begin position="200"/>
        <end position="226"/>
    </location>
</feature>
<proteinExistence type="predicted"/>
<sequence length="402" mass="39062">MGMSRYVLAATAARVADEMVGVALVLLALARTGDPVLAGLMVTAYAFPSVASGPVLGALLDRSPRRTIVLAGNGVLLAVTCLGITAALGRAPDALPLGLAAITGVALPLTSGGYSSLVPLLVPADGLARANSWDAASFGGAALLGPALAGTIAATLGPTEAMYGVAVLAAVGAAVTLALPRVARAAEDRPHLLRAVRDGLVHLATTPPLRGATLTTALASVAAGVLSTAFPLRAAEIGAGEAAGGYLWTALEVGSLLAVALLARRLLAGDRPERVVFGTAACYGLVMLAVPLAPNLVATLAVVALAGVATGVGLPAIMATRQRHTPAGLLAQVSVTGASVKIACFAVGAAVGGGLVPATGAGTAIALVAAGQLAAAGAGVLAARTRGQGPGRSGGRSRAALD</sequence>
<keyword evidence="3 6" id="KW-0812">Transmembrane</keyword>
<feature type="transmembrane region" description="Helical" evidence="6">
    <location>
        <begin position="246"/>
        <end position="263"/>
    </location>
</feature>
<reference evidence="7 8" key="1">
    <citation type="journal article" date="2014" name="Genome Announc.">
        <title>Draft Genome Sequence of the Antitrypanosomally Active Sponge-Associated Bacterium Actinokineospora sp. Strain EG49.</title>
        <authorList>
            <person name="Harjes J."/>
            <person name="Ryu T."/>
            <person name="Abdelmohsen U.R."/>
            <person name="Moitinho-Silva L."/>
            <person name="Horn H."/>
            <person name="Ravasi T."/>
            <person name="Hentschel U."/>
        </authorList>
    </citation>
    <scope>NUCLEOTIDE SEQUENCE [LARGE SCALE GENOMIC DNA]</scope>
    <source>
        <strain evidence="7 8">EG49</strain>
    </source>
</reference>
<evidence type="ECO:0000256" key="4">
    <source>
        <dbReference type="ARBA" id="ARBA00022989"/>
    </source>
</evidence>
<dbReference type="InterPro" id="IPR036259">
    <property type="entry name" value="MFS_trans_sf"/>
</dbReference>
<dbReference type="InterPro" id="IPR011701">
    <property type="entry name" value="MFS"/>
</dbReference>
<evidence type="ECO:0000256" key="1">
    <source>
        <dbReference type="ARBA" id="ARBA00004651"/>
    </source>
</evidence>
<keyword evidence="8" id="KW-1185">Reference proteome</keyword>
<accession>W7J0A4</accession>
<keyword evidence="4 6" id="KW-1133">Transmembrane helix</keyword>
<dbReference type="AlphaFoldDB" id="W7J0A4"/>
<feature type="transmembrane region" description="Helical" evidence="6">
    <location>
        <begin position="135"/>
        <end position="155"/>
    </location>
</feature>
<dbReference type="PANTHER" id="PTHR23513">
    <property type="entry name" value="INTEGRAL MEMBRANE EFFLUX PROTEIN-RELATED"/>
    <property type="match status" value="1"/>
</dbReference>
<feature type="transmembrane region" description="Helical" evidence="6">
    <location>
        <begin position="94"/>
        <end position="114"/>
    </location>
</feature>
<dbReference type="GO" id="GO:0022857">
    <property type="term" value="F:transmembrane transporter activity"/>
    <property type="evidence" value="ECO:0007669"/>
    <property type="project" value="InterPro"/>
</dbReference>
<dbReference type="CDD" id="cd06173">
    <property type="entry name" value="MFS_MefA_like"/>
    <property type="match status" value="1"/>
</dbReference>
<dbReference type="SUPFAM" id="SSF103473">
    <property type="entry name" value="MFS general substrate transporter"/>
    <property type="match status" value="1"/>
</dbReference>
<feature type="transmembrane region" description="Helical" evidence="6">
    <location>
        <begin position="7"/>
        <end position="30"/>
    </location>
</feature>
<dbReference type="PANTHER" id="PTHR23513:SF11">
    <property type="entry name" value="STAPHYLOFERRIN A TRANSPORTER"/>
    <property type="match status" value="1"/>
</dbReference>
<dbReference type="PATRIC" id="fig|909613.9.peg.2245"/>
<dbReference type="PRINTS" id="PR01035">
    <property type="entry name" value="TCRTETA"/>
</dbReference>
<keyword evidence="2" id="KW-1003">Cell membrane</keyword>
<keyword evidence="5 6" id="KW-0472">Membrane</keyword>
<dbReference type="InterPro" id="IPR001958">
    <property type="entry name" value="Tet-R_TetA/multi-R_MdtG-like"/>
</dbReference>
<feature type="transmembrane region" description="Helical" evidence="6">
    <location>
        <begin position="363"/>
        <end position="383"/>
    </location>
</feature>
<evidence type="ECO:0000256" key="2">
    <source>
        <dbReference type="ARBA" id="ARBA00022475"/>
    </source>
</evidence>
<feature type="transmembrane region" description="Helical" evidence="6">
    <location>
        <begin position="36"/>
        <end position="60"/>
    </location>
</feature>
<evidence type="ECO:0000256" key="5">
    <source>
        <dbReference type="ARBA" id="ARBA00023136"/>
    </source>
</evidence>
<dbReference type="GO" id="GO:0005886">
    <property type="term" value="C:plasma membrane"/>
    <property type="evidence" value="ECO:0007669"/>
    <property type="project" value="UniProtKB-SubCell"/>
</dbReference>
<comment type="caution">
    <text evidence="7">The sequence shown here is derived from an EMBL/GenBank/DDBJ whole genome shotgun (WGS) entry which is preliminary data.</text>
</comment>
<dbReference type="Proteomes" id="UP000019277">
    <property type="component" value="Unassembled WGS sequence"/>
</dbReference>
<dbReference type="STRING" id="909613.UO65_2240"/>
<feature type="transmembrane region" description="Helical" evidence="6">
    <location>
        <begin position="275"/>
        <end position="293"/>
    </location>
</feature>
<organism evidence="7 8">
    <name type="scientific">Actinokineospora spheciospongiae</name>
    <dbReference type="NCBI Taxonomy" id="909613"/>
    <lineage>
        <taxon>Bacteria</taxon>
        <taxon>Bacillati</taxon>
        <taxon>Actinomycetota</taxon>
        <taxon>Actinomycetes</taxon>
        <taxon>Pseudonocardiales</taxon>
        <taxon>Pseudonocardiaceae</taxon>
        <taxon>Actinokineospora</taxon>
    </lineage>
</organism>
<name>W7J0A4_9PSEU</name>
<evidence type="ECO:0000256" key="3">
    <source>
        <dbReference type="ARBA" id="ARBA00022692"/>
    </source>
</evidence>
<evidence type="ECO:0000313" key="8">
    <source>
        <dbReference type="Proteomes" id="UP000019277"/>
    </source>
</evidence>
<gene>
    <name evidence="7" type="ORF">UO65_2240</name>
</gene>
<dbReference type="Gene3D" id="1.20.1250.20">
    <property type="entry name" value="MFS general substrate transporter like domains"/>
    <property type="match status" value="1"/>
</dbReference>
<feature type="transmembrane region" description="Helical" evidence="6">
    <location>
        <begin position="299"/>
        <end position="317"/>
    </location>
</feature>
<dbReference type="eggNOG" id="COG2814">
    <property type="taxonomic scope" value="Bacteria"/>
</dbReference>
<evidence type="ECO:0000313" key="7">
    <source>
        <dbReference type="EMBL" id="EWC62422.1"/>
    </source>
</evidence>
<feature type="transmembrane region" description="Helical" evidence="6">
    <location>
        <begin position="329"/>
        <end position="351"/>
    </location>
</feature>